<protein>
    <recommendedName>
        <fullName evidence="5">RCC1-like domain-containing protein</fullName>
    </recommendedName>
</protein>
<feature type="repeat" description="RCC1" evidence="2">
    <location>
        <begin position="91"/>
        <end position="144"/>
    </location>
</feature>
<dbReference type="InterPro" id="IPR000408">
    <property type="entry name" value="Reg_chr_condens"/>
</dbReference>
<feature type="coiled-coil region" evidence="3">
    <location>
        <begin position="638"/>
        <end position="743"/>
    </location>
</feature>
<feature type="repeat" description="RCC1" evidence="2">
    <location>
        <begin position="250"/>
        <end position="302"/>
    </location>
</feature>
<feature type="region of interest" description="Disordered" evidence="4">
    <location>
        <begin position="784"/>
        <end position="826"/>
    </location>
</feature>
<evidence type="ECO:0000256" key="1">
    <source>
        <dbReference type="ARBA" id="ARBA00022737"/>
    </source>
</evidence>
<dbReference type="Gene3D" id="2.130.10.30">
    <property type="entry name" value="Regulator of chromosome condensation 1/beta-lactamase-inhibitor protein II"/>
    <property type="match status" value="2"/>
</dbReference>
<keyword evidence="1" id="KW-0677">Repeat</keyword>
<dbReference type="AlphaFoldDB" id="A0AAD1XZV2"/>
<feature type="repeat" description="RCC1" evidence="2">
    <location>
        <begin position="199"/>
        <end position="249"/>
    </location>
</feature>
<dbReference type="InterPro" id="IPR058923">
    <property type="entry name" value="RCC1-like_dom"/>
</dbReference>
<sequence>MDKSDHNMSFNDNSEQERKQDKQSKKIEYTEIYAWGDDEMGQLGVGGTNNTKTEDPNLRKVCTIPKICSFNIKILKIACGFNHSALLSYSGYLYTMGSNEYGKLGVGLDKVQKKNIPCLVHDLQDMFITHISCGWYHTAAVSEEGKLYSWGRGKLGVLGLGDDSNHPVPQECDYLVQKEERITSVSSGMCHMGAITSSGKLYLWGCNKYGQLGNPKVKTNSSIPTQECSKEKFAELACGLTHTLALTKEGYVYAAGDNDEGQCGVGKDEEIIHKFESVDVLGEHHVTKIIAGCHSAAITSEEHIYVWGTSTFGQFQSPERSVSLTSVVNASIGRSSGACVDRDGKVWTWGYNEQAQLGLVDTEPRCIPTLVKPIKKKHVYAVAVGAGHVIAIGENKIQGSSDTTTKKVKSTEESKSHSEISREQVPNVFNANRGDADNKDDLVDQISDAAQKLLNDPNSYYYHLKKDEKANVEDMLETGNSKAGEFSGNASAINITNQASQAKRAPIEPYPRSNNPTIKKSSISRTKSPNESPDLRNHNIANANLADKDPARDIDKYENVAEKRQKLFDAKPQMKKKKIDPPQVKLPPAPKYVPLPCLECKNIGSVCESLGISKIEEAIKLVSDIKQENLLCKLREENSRLQQEARNWKHKMEDREYELMLENQKLKLENSDLINSKERQRKTFSDTEIRVKKYQDDLQECREQNSKLKAELVQAKKQQESAVVGLEKELSTLKLKYADMKQENEKFRSFMTERTQSHIDANEDYLQSSVARDEARKQRVSRLLDYKAHDRDGEGDTSESNFNPTDDMTPADTPSRALNPSTGDEAFLQSNKRNFARNYVIEEKENSADDSSAGDNDRQVYGGFKENESDSTSVYMEDAGDYNQRIVQSIERRIGGYEPVFCKLDTNQEDGPTFQTPQLKFRKFVDPPKEDENNEKVD</sequence>
<evidence type="ECO:0000256" key="3">
    <source>
        <dbReference type="SAM" id="Coils"/>
    </source>
</evidence>
<feature type="compositionally biased region" description="Basic and acidic residues" evidence="4">
    <location>
        <begin position="409"/>
        <end position="422"/>
    </location>
</feature>
<dbReference type="PROSITE" id="PS50012">
    <property type="entry name" value="RCC1_3"/>
    <property type="match status" value="6"/>
</dbReference>
<evidence type="ECO:0000256" key="4">
    <source>
        <dbReference type="SAM" id="MobiDB-lite"/>
    </source>
</evidence>
<name>A0AAD1XZV2_EUPCR</name>
<feature type="region of interest" description="Disordered" evidence="4">
    <location>
        <begin position="400"/>
        <end position="440"/>
    </location>
</feature>
<dbReference type="PROSITE" id="PS00626">
    <property type="entry name" value="RCC1_2"/>
    <property type="match status" value="2"/>
</dbReference>
<proteinExistence type="predicted"/>
<feature type="region of interest" description="Disordered" evidence="4">
    <location>
        <begin position="1"/>
        <end position="25"/>
    </location>
</feature>
<evidence type="ECO:0000313" key="7">
    <source>
        <dbReference type="Proteomes" id="UP001295684"/>
    </source>
</evidence>
<feature type="compositionally biased region" description="Basic and acidic residues" evidence="4">
    <location>
        <begin position="784"/>
        <end position="794"/>
    </location>
</feature>
<accession>A0AAD1XZV2</accession>
<feature type="repeat" description="RCC1" evidence="2">
    <location>
        <begin position="30"/>
        <end position="90"/>
    </location>
</feature>
<feature type="region of interest" description="Disordered" evidence="4">
    <location>
        <begin position="498"/>
        <end position="546"/>
    </location>
</feature>
<dbReference type="Pfam" id="PF25390">
    <property type="entry name" value="WD40_RLD"/>
    <property type="match status" value="1"/>
</dbReference>
<comment type="caution">
    <text evidence="6">The sequence shown here is derived from an EMBL/GenBank/DDBJ whole genome shotgun (WGS) entry which is preliminary data.</text>
</comment>
<feature type="repeat" description="RCC1" evidence="2">
    <location>
        <begin position="145"/>
        <end position="198"/>
    </location>
</feature>
<dbReference type="PRINTS" id="PR00633">
    <property type="entry name" value="RCCNDNSATION"/>
</dbReference>
<feature type="repeat" description="RCC1" evidence="2">
    <location>
        <begin position="344"/>
        <end position="395"/>
    </location>
</feature>
<dbReference type="EMBL" id="CAMPGE010024067">
    <property type="protein sequence ID" value="CAI2381933.1"/>
    <property type="molecule type" value="Genomic_DNA"/>
</dbReference>
<organism evidence="6 7">
    <name type="scientific">Euplotes crassus</name>
    <dbReference type="NCBI Taxonomy" id="5936"/>
    <lineage>
        <taxon>Eukaryota</taxon>
        <taxon>Sar</taxon>
        <taxon>Alveolata</taxon>
        <taxon>Ciliophora</taxon>
        <taxon>Intramacronucleata</taxon>
        <taxon>Spirotrichea</taxon>
        <taxon>Hypotrichia</taxon>
        <taxon>Euplotida</taxon>
        <taxon>Euplotidae</taxon>
        <taxon>Moneuplotes</taxon>
    </lineage>
</organism>
<keyword evidence="3" id="KW-0175">Coiled coil</keyword>
<feature type="domain" description="RCC1-like" evidence="5">
    <location>
        <begin position="32"/>
        <end position="391"/>
    </location>
</feature>
<keyword evidence="7" id="KW-1185">Reference proteome</keyword>
<evidence type="ECO:0000256" key="2">
    <source>
        <dbReference type="PROSITE-ProRule" id="PRU00235"/>
    </source>
</evidence>
<dbReference type="InterPro" id="IPR051210">
    <property type="entry name" value="Ub_ligase/GEF_domain"/>
</dbReference>
<feature type="compositionally biased region" description="Basic and acidic residues" evidence="4">
    <location>
        <begin position="15"/>
        <end position="25"/>
    </location>
</feature>
<evidence type="ECO:0000313" key="6">
    <source>
        <dbReference type="EMBL" id="CAI2381933.1"/>
    </source>
</evidence>
<dbReference type="SUPFAM" id="SSF50985">
    <property type="entry name" value="RCC1/BLIP-II"/>
    <property type="match status" value="2"/>
</dbReference>
<gene>
    <name evidence="6" type="ORF">ECRASSUSDP1_LOCUS23399</name>
</gene>
<dbReference type="PANTHER" id="PTHR22870">
    <property type="entry name" value="REGULATOR OF CHROMOSOME CONDENSATION"/>
    <property type="match status" value="1"/>
</dbReference>
<feature type="compositionally biased region" description="Polar residues" evidence="4">
    <location>
        <begin position="816"/>
        <end position="826"/>
    </location>
</feature>
<dbReference type="InterPro" id="IPR009091">
    <property type="entry name" value="RCC1/BLIP-II"/>
</dbReference>
<reference evidence="6" key="1">
    <citation type="submission" date="2023-07" db="EMBL/GenBank/DDBJ databases">
        <authorList>
            <consortium name="AG Swart"/>
            <person name="Singh M."/>
            <person name="Singh A."/>
            <person name="Seah K."/>
            <person name="Emmerich C."/>
        </authorList>
    </citation>
    <scope>NUCLEOTIDE SEQUENCE</scope>
    <source>
        <strain evidence="6">DP1</strain>
    </source>
</reference>
<evidence type="ECO:0000259" key="5">
    <source>
        <dbReference type="Pfam" id="PF25390"/>
    </source>
</evidence>
<feature type="compositionally biased region" description="Low complexity" evidence="4">
    <location>
        <begin position="517"/>
        <end position="527"/>
    </location>
</feature>
<dbReference type="Proteomes" id="UP001295684">
    <property type="component" value="Unassembled WGS sequence"/>
</dbReference>
<dbReference type="PANTHER" id="PTHR22870:SF466">
    <property type="entry name" value="ANKYRIN REPEAT-CONTAINING PROTEIN"/>
    <property type="match status" value="1"/>
</dbReference>